<protein>
    <submittedName>
        <fullName evidence="1">Uncharacterized protein</fullName>
    </submittedName>
</protein>
<dbReference type="RefSeq" id="WP_167360882.1">
    <property type="nucleotide sequence ID" value="NZ_JBIRUT010000015.1"/>
</dbReference>
<proteinExistence type="predicted"/>
<evidence type="ECO:0000313" key="1">
    <source>
        <dbReference type="EMBL" id="MFI2159006.1"/>
    </source>
</evidence>
<dbReference type="Proteomes" id="UP001611397">
    <property type="component" value="Unassembled WGS sequence"/>
</dbReference>
<gene>
    <name evidence="1" type="ORF">ACH49L_25490</name>
</gene>
<organism evidence="1 2">
    <name type="scientific">Streptomyces olivaceoviridis</name>
    <name type="common">Streptomyces corchorusii</name>
    <dbReference type="NCBI Taxonomy" id="1921"/>
    <lineage>
        <taxon>Bacteria</taxon>
        <taxon>Bacillati</taxon>
        <taxon>Actinomycetota</taxon>
        <taxon>Actinomycetes</taxon>
        <taxon>Kitasatosporales</taxon>
        <taxon>Streptomycetaceae</taxon>
        <taxon>Streptomyces</taxon>
    </lineage>
</organism>
<dbReference type="EMBL" id="JBIRWM010000013">
    <property type="protein sequence ID" value="MFI2159006.1"/>
    <property type="molecule type" value="Genomic_DNA"/>
</dbReference>
<evidence type="ECO:0000313" key="2">
    <source>
        <dbReference type="Proteomes" id="UP001611397"/>
    </source>
</evidence>
<sequence length="58" mass="5943">MVVIALLLPVLAAAHPGSRDALVGGPSAVLPHARVLLQAAAALTIPRTPTPKRSCARR</sequence>
<accession>A0ABW7VE98</accession>
<name>A0ABW7VE98_STROI</name>
<reference evidence="1 2" key="1">
    <citation type="submission" date="2024-10" db="EMBL/GenBank/DDBJ databases">
        <title>The Natural Products Discovery Center: Release of the First 8490 Sequenced Strains for Exploring Actinobacteria Biosynthetic Diversity.</title>
        <authorList>
            <person name="Kalkreuter E."/>
            <person name="Kautsar S.A."/>
            <person name="Yang D."/>
            <person name="Bader C.D."/>
            <person name="Teijaro C.N."/>
            <person name="Fluegel L."/>
            <person name="Davis C.M."/>
            <person name="Simpson J.R."/>
            <person name="Lauterbach L."/>
            <person name="Steele A.D."/>
            <person name="Gui C."/>
            <person name="Meng S."/>
            <person name="Li G."/>
            <person name="Viehrig K."/>
            <person name="Ye F."/>
            <person name="Su P."/>
            <person name="Kiefer A.F."/>
            <person name="Nichols A."/>
            <person name="Cepeda A.J."/>
            <person name="Yan W."/>
            <person name="Fan B."/>
            <person name="Jiang Y."/>
            <person name="Adhikari A."/>
            <person name="Zheng C.-J."/>
            <person name="Schuster L."/>
            <person name="Cowan T.M."/>
            <person name="Smanski M.J."/>
            <person name="Chevrette M.G."/>
            <person name="De Carvalho L.P.S."/>
            <person name="Shen B."/>
        </authorList>
    </citation>
    <scope>NUCLEOTIDE SEQUENCE [LARGE SCALE GENOMIC DNA]</scope>
    <source>
        <strain evidence="1 2">NPDC020295</strain>
    </source>
</reference>
<comment type="caution">
    <text evidence="1">The sequence shown here is derived from an EMBL/GenBank/DDBJ whole genome shotgun (WGS) entry which is preliminary data.</text>
</comment>
<keyword evidence="2" id="KW-1185">Reference proteome</keyword>